<feature type="compositionally biased region" description="Acidic residues" evidence="1">
    <location>
        <begin position="56"/>
        <end position="65"/>
    </location>
</feature>
<sequence>MYRMDAWSQGHGAMWAPGTSGGAEVRTGPEVRDLKGSWGADEGDAEGASRLSGEGFDFDFEESDLDGVASY</sequence>
<proteinExistence type="predicted"/>
<reference evidence="3" key="1">
    <citation type="submission" date="2018-09" db="EMBL/GenBank/DDBJ databases">
        <authorList>
            <person name="Livingstone P.G."/>
            <person name="Whitworth D.E."/>
        </authorList>
    </citation>
    <scope>NUCLEOTIDE SEQUENCE [LARGE SCALE GENOMIC DNA]</scope>
    <source>
        <strain evidence="3">CA040B</strain>
    </source>
</reference>
<dbReference type="OrthoDB" id="5519685at2"/>
<evidence type="ECO:0000313" key="3">
    <source>
        <dbReference type="Proteomes" id="UP000273405"/>
    </source>
</evidence>
<keyword evidence="3" id="KW-1185">Reference proteome</keyword>
<evidence type="ECO:0000313" key="2">
    <source>
        <dbReference type="EMBL" id="RKH47223.1"/>
    </source>
</evidence>
<dbReference type="AlphaFoldDB" id="A0A3A8NT62"/>
<organism evidence="2 3">
    <name type="scientific">Corallococcus sicarius</name>
    <dbReference type="NCBI Taxonomy" id="2316726"/>
    <lineage>
        <taxon>Bacteria</taxon>
        <taxon>Pseudomonadati</taxon>
        <taxon>Myxococcota</taxon>
        <taxon>Myxococcia</taxon>
        <taxon>Myxococcales</taxon>
        <taxon>Cystobacterineae</taxon>
        <taxon>Myxococcaceae</taxon>
        <taxon>Corallococcus</taxon>
    </lineage>
</organism>
<dbReference type="Proteomes" id="UP000273405">
    <property type="component" value="Unassembled WGS sequence"/>
</dbReference>
<dbReference type="EMBL" id="RAWG01000013">
    <property type="protein sequence ID" value="RKH47223.1"/>
    <property type="molecule type" value="Genomic_DNA"/>
</dbReference>
<name>A0A3A8NT62_9BACT</name>
<accession>A0A3A8NT62</accession>
<comment type="caution">
    <text evidence="2">The sequence shown here is derived from an EMBL/GenBank/DDBJ whole genome shotgun (WGS) entry which is preliminary data.</text>
</comment>
<feature type="region of interest" description="Disordered" evidence="1">
    <location>
        <begin position="1"/>
        <end position="71"/>
    </location>
</feature>
<protein>
    <submittedName>
        <fullName evidence="2">Uncharacterized protein</fullName>
    </submittedName>
</protein>
<dbReference type="RefSeq" id="WP_120623831.1">
    <property type="nucleotide sequence ID" value="NZ_RAWG01000013.1"/>
</dbReference>
<evidence type="ECO:0000256" key="1">
    <source>
        <dbReference type="SAM" id="MobiDB-lite"/>
    </source>
</evidence>
<gene>
    <name evidence="2" type="ORF">D7X12_03445</name>
</gene>